<keyword evidence="5" id="KW-0539">Nucleus</keyword>
<keyword evidence="4" id="KW-0524">Neurogenesis</keyword>
<dbReference type="SUPFAM" id="SSF47459">
    <property type="entry name" value="HLH, helix-loop-helix DNA-binding domain"/>
    <property type="match status" value="1"/>
</dbReference>
<evidence type="ECO:0000313" key="7">
    <source>
        <dbReference type="Proteomes" id="UP000887574"/>
    </source>
</evidence>
<dbReference type="InterPro" id="IPR050359">
    <property type="entry name" value="bHLH_transcription_factors"/>
</dbReference>
<protein>
    <submittedName>
        <fullName evidence="8">BHLH domain-containing protein</fullName>
    </submittedName>
</protein>
<dbReference type="InterPro" id="IPR036638">
    <property type="entry name" value="HLH_DNA-bd_sf"/>
</dbReference>
<evidence type="ECO:0000256" key="5">
    <source>
        <dbReference type="ARBA" id="ARBA00023242"/>
    </source>
</evidence>
<dbReference type="GO" id="GO:0000981">
    <property type="term" value="F:DNA-binding transcription factor activity, RNA polymerase II-specific"/>
    <property type="evidence" value="ECO:0007669"/>
    <property type="project" value="TreeGrafter"/>
</dbReference>
<name>A0A915E0C7_9BILA</name>
<proteinExistence type="predicted"/>
<dbReference type="Proteomes" id="UP000887574">
    <property type="component" value="Unplaced"/>
</dbReference>
<dbReference type="GO" id="GO:0070888">
    <property type="term" value="F:E-box binding"/>
    <property type="evidence" value="ECO:0007669"/>
    <property type="project" value="TreeGrafter"/>
</dbReference>
<dbReference type="Gene3D" id="4.10.280.10">
    <property type="entry name" value="Helix-loop-helix DNA-binding domain"/>
    <property type="match status" value="1"/>
</dbReference>
<evidence type="ECO:0000259" key="6">
    <source>
        <dbReference type="PROSITE" id="PS50888"/>
    </source>
</evidence>
<keyword evidence="7" id="KW-1185">Reference proteome</keyword>
<dbReference type="GO" id="GO:0046983">
    <property type="term" value="F:protein dimerization activity"/>
    <property type="evidence" value="ECO:0007669"/>
    <property type="project" value="InterPro"/>
</dbReference>
<sequence length="204" mass="23773">MTGIVKKSTNSPMLQLPSTSLSTMMPWNCSFSSSSQDYNHSFVQNSPHYISNNPVHQSLDQNHHQLWNWPNAKLQPCANYFETVKTQDFLKAEDENNSQLDEFLHQTNDRSVYARSSSEGKPVRNSATSLRRYKTPSPKLLRVRREAANARERRRMNHLNVAFEQLRTVLPEMDNGRRLSKFETLQMAQQYIDCLNELLCRHSR</sequence>
<feature type="domain" description="BHLH" evidence="6">
    <location>
        <begin position="143"/>
        <end position="195"/>
    </location>
</feature>
<accession>A0A915E0C7</accession>
<dbReference type="SMART" id="SM00353">
    <property type="entry name" value="HLH"/>
    <property type="match status" value="1"/>
</dbReference>
<dbReference type="PROSITE" id="PS50888">
    <property type="entry name" value="BHLH"/>
    <property type="match status" value="1"/>
</dbReference>
<dbReference type="GO" id="GO:0007423">
    <property type="term" value="P:sensory organ development"/>
    <property type="evidence" value="ECO:0007669"/>
    <property type="project" value="TreeGrafter"/>
</dbReference>
<dbReference type="GO" id="GO:0045944">
    <property type="term" value="P:positive regulation of transcription by RNA polymerase II"/>
    <property type="evidence" value="ECO:0007669"/>
    <property type="project" value="TreeGrafter"/>
</dbReference>
<evidence type="ECO:0000256" key="1">
    <source>
        <dbReference type="ARBA" id="ARBA00004123"/>
    </source>
</evidence>
<dbReference type="InterPro" id="IPR011598">
    <property type="entry name" value="bHLH_dom"/>
</dbReference>
<keyword evidence="3" id="KW-0221">Differentiation</keyword>
<reference evidence="8" key="1">
    <citation type="submission" date="2022-11" db="UniProtKB">
        <authorList>
            <consortium name="WormBaseParasite"/>
        </authorList>
    </citation>
    <scope>IDENTIFICATION</scope>
</reference>
<dbReference type="GO" id="GO:0061564">
    <property type="term" value="P:axon development"/>
    <property type="evidence" value="ECO:0007669"/>
    <property type="project" value="TreeGrafter"/>
</dbReference>
<comment type="subcellular location">
    <subcellularLocation>
        <location evidence="1">Nucleus</location>
    </subcellularLocation>
</comment>
<dbReference type="PANTHER" id="PTHR19290:SF162">
    <property type="entry name" value="TRANSCRIPTION FACTOR ATOH7"/>
    <property type="match status" value="1"/>
</dbReference>
<dbReference type="GO" id="GO:0005634">
    <property type="term" value="C:nucleus"/>
    <property type="evidence" value="ECO:0007669"/>
    <property type="project" value="UniProtKB-SubCell"/>
</dbReference>
<keyword evidence="2" id="KW-0217">Developmental protein</keyword>
<dbReference type="PANTHER" id="PTHR19290">
    <property type="entry name" value="BASIC HELIX-LOOP-HELIX PROTEIN NEUROGENIN-RELATED"/>
    <property type="match status" value="1"/>
</dbReference>
<evidence type="ECO:0000256" key="4">
    <source>
        <dbReference type="ARBA" id="ARBA00022902"/>
    </source>
</evidence>
<evidence type="ECO:0000256" key="3">
    <source>
        <dbReference type="ARBA" id="ARBA00022782"/>
    </source>
</evidence>
<dbReference type="AlphaFoldDB" id="A0A915E0C7"/>
<organism evidence="7 8">
    <name type="scientific">Ditylenchus dipsaci</name>
    <dbReference type="NCBI Taxonomy" id="166011"/>
    <lineage>
        <taxon>Eukaryota</taxon>
        <taxon>Metazoa</taxon>
        <taxon>Ecdysozoa</taxon>
        <taxon>Nematoda</taxon>
        <taxon>Chromadorea</taxon>
        <taxon>Rhabditida</taxon>
        <taxon>Tylenchina</taxon>
        <taxon>Tylenchomorpha</taxon>
        <taxon>Sphaerularioidea</taxon>
        <taxon>Anguinidae</taxon>
        <taxon>Anguininae</taxon>
        <taxon>Ditylenchus</taxon>
    </lineage>
</organism>
<dbReference type="Pfam" id="PF00010">
    <property type="entry name" value="HLH"/>
    <property type="match status" value="1"/>
</dbReference>
<evidence type="ECO:0000256" key="2">
    <source>
        <dbReference type="ARBA" id="ARBA00022473"/>
    </source>
</evidence>
<evidence type="ECO:0000313" key="8">
    <source>
        <dbReference type="WBParaSite" id="jg25358"/>
    </source>
</evidence>
<dbReference type="CDD" id="cd11430">
    <property type="entry name" value="bHLH_TS_ATOH1_like"/>
    <property type="match status" value="1"/>
</dbReference>
<dbReference type="WBParaSite" id="jg25358">
    <property type="protein sequence ID" value="jg25358"/>
    <property type="gene ID" value="jg25358"/>
</dbReference>